<comment type="caution">
    <text evidence="1">The sequence shown here is derived from an EMBL/GenBank/DDBJ whole genome shotgun (WGS) entry which is preliminary data.</text>
</comment>
<evidence type="ECO:0000313" key="2">
    <source>
        <dbReference type="Proteomes" id="UP000828048"/>
    </source>
</evidence>
<dbReference type="Proteomes" id="UP000828048">
    <property type="component" value="Chromosome 3"/>
</dbReference>
<gene>
    <name evidence="1" type="ORF">Vadar_027925</name>
</gene>
<proteinExistence type="predicted"/>
<name>A0ACB7YZS8_9ERIC</name>
<protein>
    <submittedName>
        <fullName evidence="1">Uncharacterized protein</fullName>
    </submittedName>
</protein>
<evidence type="ECO:0000313" key="1">
    <source>
        <dbReference type="EMBL" id="KAH7858779.1"/>
    </source>
</evidence>
<dbReference type="EMBL" id="CM037153">
    <property type="protein sequence ID" value="KAH7858779.1"/>
    <property type="molecule type" value="Genomic_DNA"/>
</dbReference>
<keyword evidence="2" id="KW-1185">Reference proteome</keyword>
<reference evidence="1 2" key="1">
    <citation type="journal article" date="2021" name="Hortic Res">
        <title>High-quality reference genome and annotation aids understanding of berry development for evergreen blueberry (Vaccinium darrowii).</title>
        <authorList>
            <person name="Yu J."/>
            <person name="Hulse-Kemp A.M."/>
            <person name="Babiker E."/>
            <person name="Staton M."/>
        </authorList>
    </citation>
    <scope>NUCLEOTIDE SEQUENCE [LARGE SCALE GENOMIC DNA]</scope>
    <source>
        <strain evidence="2">cv. NJ 8807/NJ 8810</strain>
        <tissue evidence="1">Young leaf</tissue>
    </source>
</reference>
<organism evidence="1 2">
    <name type="scientific">Vaccinium darrowii</name>
    <dbReference type="NCBI Taxonomy" id="229202"/>
    <lineage>
        <taxon>Eukaryota</taxon>
        <taxon>Viridiplantae</taxon>
        <taxon>Streptophyta</taxon>
        <taxon>Embryophyta</taxon>
        <taxon>Tracheophyta</taxon>
        <taxon>Spermatophyta</taxon>
        <taxon>Magnoliopsida</taxon>
        <taxon>eudicotyledons</taxon>
        <taxon>Gunneridae</taxon>
        <taxon>Pentapetalae</taxon>
        <taxon>asterids</taxon>
        <taxon>Ericales</taxon>
        <taxon>Ericaceae</taxon>
        <taxon>Vaccinioideae</taxon>
        <taxon>Vaccinieae</taxon>
        <taxon>Vaccinium</taxon>
    </lineage>
</organism>
<sequence>MYETVSANDSVTYIANGLLEQINVTRDSSDYLWYLPELIQVPSKCSCASANIAGVHSLIEEQNPLFLPTSQKPQTVSLFSPLKTIGFAAVAATTVFFAHFNLDKPHVVRIPSLVAEFCYRGGVIRCNGRGHGPGMGALIAGGAAAAATAYGAHQLSHGAHHHGHGVFYGHHHGKFKHGKFKHGDSQKLKNVLRGDETSFWAANGVVQSGKTWEARPPEWLGSSMKGTQLRPRLGIADTYFD</sequence>
<accession>A0ACB7YZS8</accession>